<dbReference type="Gene3D" id="2.70.98.90">
    <property type="match status" value="1"/>
</dbReference>
<gene>
    <name evidence="13 16" type="primary">yidC</name>
    <name evidence="16" type="ORF">ACG0Z6_05350</name>
</gene>
<dbReference type="InterPro" id="IPR028053">
    <property type="entry name" value="Membr_insert_YidC_N"/>
</dbReference>
<dbReference type="PANTHER" id="PTHR12428:SF65">
    <property type="entry name" value="CYTOCHROME C OXIDASE ASSEMBLY PROTEIN COX18, MITOCHONDRIAL"/>
    <property type="match status" value="1"/>
</dbReference>
<evidence type="ECO:0000256" key="3">
    <source>
        <dbReference type="ARBA" id="ARBA00015325"/>
    </source>
</evidence>
<evidence type="ECO:0000313" key="16">
    <source>
        <dbReference type="EMBL" id="MFG6447667.1"/>
    </source>
</evidence>
<dbReference type="Pfam" id="PF14849">
    <property type="entry name" value="YidC_periplas"/>
    <property type="match status" value="1"/>
</dbReference>
<feature type="transmembrane region" description="Helical" evidence="13">
    <location>
        <begin position="428"/>
        <end position="455"/>
    </location>
</feature>
<dbReference type="PRINTS" id="PR01900">
    <property type="entry name" value="YIDCPROTEIN"/>
</dbReference>
<evidence type="ECO:0000256" key="12">
    <source>
        <dbReference type="ARBA" id="ARBA00033342"/>
    </source>
</evidence>
<dbReference type="HAMAP" id="MF_01810">
    <property type="entry name" value="YidC_type1"/>
    <property type="match status" value="1"/>
</dbReference>
<name>A0ABW7FTK5_9BURK</name>
<feature type="transmembrane region" description="Helical" evidence="13">
    <location>
        <begin position="504"/>
        <end position="529"/>
    </location>
</feature>
<keyword evidence="5 13" id="KW-1003">Cell membrane</keyword>
<dbReference type="EMBL" id="JBIGHZ010000002">
    <property type="protein sequence ID" value="MFG6447667.1"/>
    <property type="molecule type" value="Genomic_DNA"/>
</dbReference>
<comment type="caution">
    <text evidence="16">The sequence shown here is derived from an EMBL/GenBank/DDBJ whole genome shotgun (WGS) entry which is preliminary data.</text>
</comment>
<feature type="domain" description="Membrane insertase YidC N-terminal" evidence="15">
    <location>
        <begin position="81"/>
        <end position="354"/>
    </location>
</feature>
<accession>A0ABW7FTK5</accession>
<dbReference type="InterPro" id="IPR047196">
    <property type="entry name" value="YidC_ALB_C"/>
</dbReference>
<dbReference type="NCBIfam" id="TIGR03592">
    <property type="entry name" value="yidC_oxa1_cterm"/>
    <property type="match status" value="1"/>
</dbReference>
<sequence length="549" mass="60819">MTEIRRTALWVVFTLSLLMLWDAWQKHNGQPSLFSPAPAASVAAASAPASGAALPSAAALPTPAGQAALPAAATAPKTASVQIETDLVKATLDTLGGSMTRVELRQHKDAADPSGHVVVLTPTRSYRAETGLVGVPGAPNHLSVMTLVDGPRTLQEGQDTLTLRFESPEQAGLKLAKTYEFRRGSYVVNVKHEVQNVGATALTAQLYKQLVRDGHTDPTSMFMAPASFTGPAVYTEQAKFQKVDFESIRKGKAEYAKQAQDGWVAMVQHYFVSAWLHTGVGAREFYVKQVQDNLYSVGSVASLPQIAPGATVSASDQLYVGPQEEKKLAALAPGLELVKDYGWFTVLSKPLFWLLDALHGVLGNWGWAIIALVVLLKIAFYWLNASAYRSMAKMKAVNPRIMELRERLKDKPQQLQQEMMRIYREEKVNPLGSCLPILLQMPFFIALYWVLLSSVEMRHAPWVWWITDLSAKDPFFVLPLLMTASSLLQVWLNPTPPDPMQAKMMWIMPLLFSVFFFFFPAGLVLYWLVNNLLSIAQQWMINKQMGVQN</sequence>
<dbReference type="InterPro" id="IPR019998">
    <property type="entry name" value="Membr_insert_YidC"/>
</dbReference>
<comment type="caution">
    <text evidence="13">Lacks conserved residue(s) required for the propagation of feature annotation.</text>
</comment>
<evidence type="ECO:0000256" key="2">
    <source>
        <dbReference type="ARBA" id="ARBA00010527"/>
    </source>
</evidence>
<evidence type="ECO:0000256" key="8">
    <source>
        <dbReference type="ARBA" id="ARBA00022989"/>
    </source>
</evidence>
<keyword evidence="8 13" id="KW-1133">Transmembrane helix</keyword>
<keyword evidence="10 13" id="KW-0143">Chaperone</keyword>
<dbReference type="InterPro" id="IPR028055">
    <property type="entry name" value="YidC/Oxa/ALB_C"/>
</dbReference>
<protein>
    <recommendedName>
        <fullName evidence="3 13">Membrane protein insertase YidC</fullName>
    </recommendedName>
    <alternativeName>
        <fullName evidence="12 13">Foldase YidC</fullName>
    </alternativeName>
    <alternativeName>
        <fullName evidence="11 13">Membrane integrase YidC</fullName>
    </alternativeName>
    <alternativeName>
        <fullName evidence="13">Membrane protein YidC</fullName>
    </alternativeName>
</protein>
<evidence type="ECO:0000256" key="11">
    <source>
        <dbReference type="ARBA" id="ARBA00033245"/>
    </source>
</evidence>
<dbReference type="PANTHER" id="PTHR12428">
    <property type="entry name" value="OXA1"/>
    <property type="match status" value="1"/>
</dbReference>
<organism evidence="16 17">
    <name type="scientific">Roseateles rivi</name>
    <dbReference type="NCBI Taxonomy" id="3299028"/>
    <lineage>
        <taxon>Bacteria</taxon>
        <taxon>Pseudomonadati</taxon>
        <taxon>Pseudomonadota</taxon>
        <taxon>Betaproteobacteria</taxon>
        <taxon>Burkholderiales</taxon>
        <taxon>Sphaerotilaceae</taxon>
        <taxon>Roseateles</taxon>
    </lineage>
</organism>
<comment type="subcellular location">
    <subcellularLocation>
        <location evidence="1">Cell inner membrane</location>
        <topology evidence="1">Multi-pass membrane protein</topology>
    </subcellularLocation>
    <subcellularLocation>
        <location evidence="13">Cell membrane</location>
        <topology evidence="13">Multi-pass membrane protein</topology>
    </subcellularLocation>
</comment>
<comment type="subunit">
    <text evidence="13">Interacts with the Sec translocase complex via SecD. Specifically interacts with transmembrane segments of nascent integral membrane proteins during membrane integration.</text>
</comment>
<evidence type="ECO:0000256" key="1">
    <source>
        <dbReference type="ARBA" id="ARBA00004429"/>
    </source>
</evidence>
<evidence type="ECO:0000256" key="5">
    <source>
        <dbReference type="ARBA" id="ARBA00022475"/>
    </source>
</evidence>
<keyword evidence="17" id="KW-1185">Reference proteome</keyword>
<dbReference type="Pfam" id="PF02096">
    <property type="entry name" value="60KD_IMP"/>
    <property type="match status" value="1"/>
</dbReference>
<reference evidence="16 17" key="1">
    <citation type="submission" date="2024-08" db="EMBL/GenBank/DDBJ databases">
        <authorList>
            <person name="Lu H."/>
        </authorList>
    </citation>
    <scope>NUCLEOTIDE SEQUENCE [LARGE SCALE GENOMIC DNA]</scope>
    <source>
        <strain evidence="16 17">BYS180W</strain>
    </source>
</reference>
<dbReference type="CDD" id="cd20070">
    <property type="entry name" value="5TM_YidC_Alb3"/>
    <property type="match status" value="1"/>
</dbReference>
<dbReference type="NCBIfam" id="TIGR03593">
    <property type="entry name" value="yidC_nterm"/>
    <property type="match status" value="1"/>
</dbReference>
<evidence type="ECO:0000256" key="10">
    <source>
        <dbReference type="ARBA" id="ARBA00023186"/>
    </source>
</evidence>
<comment type="function">
    <text evidence="13">Required for the insertion and/or proper folding and/or complex formation of integral membrane proteins into the membrane. Involved in integration of membrane proteins that insert both dependently and independently of the Sec translocase complex, as well as at least some lipoproteins. Aids folding of multispanning membrane proteins.</text>
</comment>
<dbReference type="InterPro" id="IPR038221">
    <property type="entry name" value="YidC_periplasmic_sf"/>
</dbReference>
<dbReference type="Proteomes" id="UP001606099">
    <property type="component" value="Unassembled WGS sequence"/>
</dbReference>
<dbReference type="InterPro" id="IPR001708">
    <property type="entry name" value="YidC/ALB3/OXA1/COX18"/>
</dbReference>
<keyword evidence="7 13" id="KW-0653">Protein transport</keyword>
<dbReference type="CDD" id="cd19961">
    <property type="entry name" value="EcYidC-like_peri"/>
    <property type="match status" value="1"/>
</dbReference>
<feature type="transmembrane region" description="Helical" evidence="13">
    <location>
        <begin position="365"/>
        <end position="385"/>
    </location>
</feature>
<evidence type="ECO:0000313" key="17">
    <source>
        <dbReference type="Proteomes" id="UP001606099"/>
    </source>
</evidence>
<evidence type="ECO:0000259" key="14">
    <source>
        <dbReference type="Pfam" id="PF02096"/>
    </source>
</evidence>
<dbReference type="RefSeq" id="WP_394459216.1">
    <property type="nucleotide sequence ID" value="NZ_JBIGHZ010000002.1"/>
</dbReference>
<dbReference type="NCBIfam" id="NF002352">
    <property type="entry name" value="PRK01318.1-3"/>
    <property type="match status" value="1"/>
</dbReference>
<dbReference type="PRINTS" id="PR00701">
    <property type="entry name" value="60KDINNERMP"/>
</dbReference>
<evidence type="ECO:0000256" key="13">
    <source>
        <dbReference type="HAMAP-Rule" id="MF_01810"/>
    </source>
</evidence>
<evidence type="ECO:0000259" key="15">
    <source>
        <dbReference type="Pfam" id="PF14849"/>
    </source>
</evidence>
<evidence type="ECO:0000256" key="6">
    <source>
        <dbReference type="ARBA" id="ARBA00022692"/>
    </source>
</evidence>
<proteinExistence type="inferred from homology"/>
<evidence type="ECO:0000256" key="4">
    <source>
        <dbReference type="ARBA" id="ARBA00022448"/>
    </source>
</evidence>
<evidence type="ECO:0000256" key="7">
    <source>
        <dbReference type="ARBA" id="ARBA00022927"/>
    </source>
</evidence>
<keyword evidence="4 13" id="KW-0813">Transport</keyword>
<keyword evidence="9 13" id="KW-0472">Membrane</keyword>
<comment type="similarity">
    <text evidence="2 13">Belongs to the OXA1/ALB3/YidC family. Type 1 subfamily.</text>
</comment>
<evidence type="ECO:0000256" key="9">
    <source>
        <dbReference type="ARBA" id="ARBA00023136"/>
    </source>
</evidence>
<keyword evidence="6 13" id="KW-0812">Transmembrane</keyword>
<feature type="domain" description="Membrane insertase YidC/Oxa/ALB C-terminal" evidence="14">
    <location>
        <begin position="365"/>
        <end position="543"/>
    </location>
</feature>